<dbReference type="EMBL" id="JABFTP020000062">
    <property type="protein sequence ID" value="KAL3273272.1"/>
    <property type="molecule type" value="Genomic_DNA"/>
</dbReference>
<evidence type="ECO:0000313" key="2">
    <source>
        <dbReference type="EMBL" id="KAL3273272.1"/>
    </source>
</evidence>
<evidence type="ECO:0000256" key="1">
    <source>
        <dbReference type="SAM" id="MobiDB-lite"/>
    </source>
</evidence>
<organism evidence="2 3">
    <name type="scientific">Cryptolaemus montrouzieri</name>
    <dbReference type="NCBI Taxonomy" id="559131"/>
    <lineage>
        <taxon>Eukaryota</taxon>
        <taxon>Metazoa</taxon>
        <taxon>Ecdysozoa</taxon>
        <taxon>Arthropoda</taxon>
        <taxon>Hexapoda</taxon>
        <taxon>Insecta</taxon>
        <taxon>Pterygota</taxon>
        <taxon>Neoptera</taxon>
        <taxon>Endopterygota</taxon>
        <taxon>Coleoptera</taxon>
        <taxon>Polyphaga</taxon>
        <taxon>Cucujiformia</taxon>
        <taxon>Coccinelloidea</taxon>
        <taxon>Coccinellidae</taxon>
        <taxon>Scymninae</taxon>
        <taxon>Scymnini</taxon>
        <taxon>Cryptolaemus</taxon>
    </lineage>
</organism>
<feature type="compositionally biased region" description="Basic and acidic residues" evidence="1">
    <location>
        <begin position="59"/>
        <end position="68"/>
    </location>
</feature>
<sequence>MSSPKQSKSAIVHLLIANSSNNPRFVPPVLRDVGKLAASVASVNTTKESSGSATEVEESEKNNQKEWKNNGGLYNEANMRDAVELVKYVMKLRAATELKNVKYTTLHRYVQKNEAVADEVEIRINPNYRLLTEEGQ</sequence>
<comment type="caution">
    <text evidence="2">The sequence shown here is derived from an EMBL/GenBank/DDBJ whole genome shotgun (WGS) entry which is preliminary data.</text>
</comment>
<keyword evidence="3" id="KW-1185">Reference proteome</keyword>
<feature type="compositionally biased region" description="Polar residues" evidence="1">
    <location>
        <begin position="42"/>
        <end position="53"/>
    </location>
</feature>
<gene>
    <name evidence="2" type="ORF">HHI36_014726</name>
</gene>
<name>A0ABD2N3X1_9CUCU</name>
<feature type="region of interest" description="Disordered" evidence="1">
    <location>
        <begin position="42"/>
        <end position="71"/>
    </location>
</feature>
<dbReference type="Proteomes" id="UP001516400">
    <property type="component" value="Unassembled WGS sequence"/>
</dbReference>
<proteinExistence type="predicted"/>
<accession>A0ABD2N3X1</accession>
<dbReference type="AlphaFoldDB" id="A0ABD2N3X1"/>
<evidence type="ECO:0000313" key="3">
    <source>
        <dbReference type="Proteomes" id="UP001516400"/>
    </source>
</evidence>
<reference evidence="2 3" key="1">
    <citation type="journal article" date="2021" name="BMC Biol.">
        <title>Horizontally acquired antibacterial genes associated with adaptive radiation of ladybird beetles.</title>
        <authorList>
            <person name="Li H.S."/>
            <person name="Tang X.F."/>
            <person name="Huang Y.H."/>
            <person name="Xu Z.Y."/>
            <person name="Chen M.L."/>
            <person name="Du X.Y."/>
            <person name="Qiu B.Y."/>
            <person name="Chen P.T."/>
            <person name="Zhang W."/>
            <person name="Slipinski A."/>
            <person name="Escalona H.E."/>
            <person name="Waterhouse R.M."/>
            <person name="Zwick A."/>
            <person name="Pang H."/>
        </authorList>
    </citation>
    <scope>NUCLEOTIDE SEQUENCE [LARGE SCALE GENOMIC DNA]</scope>
    <source>
        <strain evidence="2">SYSU2018</strain>
    </source>
</reference>
<protein>
    <submittedName>
        <fullName evidence="2">Uncharacterized protein</fullName>
    </submittedName>
</protein>